<dbReference type="eggNOG" id="COG0318">
    <property type="taxonomic scope" value="Bacteria"/>
</dbReference>
<accession>A0A0R2DYJ9</accession>
<protein>
    <submittedName>
        <fullName evidence="5">Acyl-CoA synthetases (AMP-forming) AMP-acid ligases II</fullName>
    </submittedName>
</protein>
<evidence type="ECO:0000256" key="1">
    <source>
        <dbReference type="ARBA" id="ARBA00006432"/>
    </source>
</evidence>
<keyword evidence="6" id="KW-1185">Reference proteome</keyword>
<name>A0A0R2DYJ9_9LACO</name>
<dbReference type="GO" id="GO:0006631">
    <property type="term" value="P:fatty acid metabolic process"/>
    <property type="evidence" value="ECO:0007669"/>
    <property type="project" value="TreeGrafter"/>
</dbReference>
<dbReference type="PATRIC" id="fig|1423806.3.peg.1918"/>
<feature type="domain" description="AMP-binding enzyme C-terminal" evidence="4">
    <location>
        <begin position="362"/>
        <end position="420"/>
    </location>
</feature>
<evidence type="ECO:0000313" key="5">
    <source>
        <dbReference type="EMBL" id="KRN05332.1"/>
    </source>
</evidence>
<dbReference type="Pfam" id="PF13193">
    <property type="entry name" value="AMP-binding_C"/>
    <property type="match status" value="1"/>
</dbReference>
<dbReference type="InterPro" id="IPR045851">
    <property type="entry name" value="AMP-bd_C_sf"/>
</dbReference>
<dbReference type="SUPFAM" id="SSF56801">
    <property type="entry name" value="Acetyl-CoA synthetase-like"/>
    <property type="match status" value="1"/>
</dbReference>
<dbReference type="STRING" id="1423806.FD15_GL001884"/>
<dbReference type="PANTHER" id="PTHR43201">
    <property type="entry name" value="ACYL-COA SYNTHETASE"/>
    <property type="match status" value="1"/>
</dbReference>
<dbReference type="EMBL" id="AYZF01000017">
    <property type="protein sequence ID" value="KRN05332.1"/>
    <property type="molecule type" value="Genomic_DNA"/>
</dbReference>
<comment type="similarity">
    <text evidence="1">Belongs to the ATP-dependent AMP-binding enzyme family.</text>
</comment>
<evidence type="ECO:0000256" key="2">
    <source>
        <dbReference type="ARBA" id="ARBA00022598"/>
    </source>
</evidence>
<dbReference type="InterPro" id="IPR042099">
    <property type="entry name" value="ANL_N_sf"/>
</dbReference>
<reference evidence="5 6" key="1">
    <citation type="journal article" date="2015" name="Genome Announc.">
        <title>Expanding the biotechnology potential of lactobacilli through comparative genomics of 213 strains and associated genera.</title>
        <authorList>
            <person name="Sun Z."/>
            <person name="Harris H.M."/>
            <person name="McCann A."/>
            <person name="Guo C."/>
            <person name="Argimon S."/>
            <person name="Zhang W."/>
            <person name="Yang X."/>
            <person name="Jeffery I.B."/>
            <person name="Cooney J.C."/>
            <person name="Kagawa T.F."/>
            <person name="Liu W."/>
            <person name="Song Y."/>
            <person name="Salvetti E."/>
            <person name="Wrobel A."/>
            <person name="Rasinkangas P."/>
            <person name="Parkhill J."/>
            <person name="Rea M.C."/>
            <person name="O'Sullivan O."/>
            <person name="Ritari J."/>
            <person name="Douillard F.P."/>
            <person name="Paul Ross R."/>
            <person name="Yang R."/>
            <person name="Briner A.E."/>
            <person name="Felis G.E."/>
            <person name="de Vos W.M."/>
            <person name="Barrangou R."/>
            <person name="Klaenhammer T.R."/>
            <person name="Caufield P.W."/>
            <person name="Cui Y."/>
            <person name="Zhang H."/>
            <person name="O'Toole P.W."/>
        </authorList>
    </citation>
    <scope>NUCLEOTIDE SEQUENCE [LARGE SCALE GENOMIC DNA]</scope>
    <source>
        <strain evidence="5 6">DSM 21376</strain>
    </source>
</reference>
<proteinExistence type="inferred from homology"/>
<gene>
    <name evidence="5" type="ORF">FD15_GL001884</name>
</gene>
<dbReference type="InterPro" id="IPR000873">
    <property type="entry name" value="AMP-dep_synth/lig_dom"/>
</dbReference>
<evidence type="ECO:0000259" key="3">
    <source>
        <dbReference type="Pfam" id="PF00501"/>
    </source>
</evidence>
<dbReference type="Gene3D" id="3.40.50.12780">
    <property type="entry name" value="N-terminal domain of ligase-like"/>
    <property type="match status" value="1"/>
</dbReference>
<evidence type="ECO:0000259" key="4">
    <source>
        <dbReference type="Pfam" id="PF13193"/>
    </source>
</evidence>
<keyword evidence="2 5" id="KW-0436">Ligase</keyword>
<feature type="domain" description="AMP-dependent synthetase/ligase" evidence="3">
    <location>
        <begin position="91"/>
        <end position="289"/>
    </location>
</feature>
<sequence length="439" mass="49953">MDTNKHGVKPVSEYFNFETIAVKYADKTAFRDGKEKITYRELAKRARIKALEAHWSCPYIVLKARQEADFIEQFLAVHYAHRVPIVVNDFMLQRLQEVLKHLKGKWQFVDEEKEPVMQEEPNDLLFLGLTSGTTGTPKVYCRNWSSWRSGFDICDTCFELQKCENIATPSPFATSLGLHTLMLSLYLGKTICLVKDQKCLVQNEKAVVFAVPSFLEQKSTLINWKNVVKLVLCGGSLQQHLLKKLCVQAPETDIFEIYGTSETSLISWHKLNRGKAADCVGKPFPKVELIPSKNSLITVKSPYLFSGYLGSNSKKTVVTSDVGEVKDGKIFIYSRQSEVIDHGGNKIFPSEIEEQLTRFASAAVAFGVPDKVYGERVVALVVCKTAHAEFERKVGRCLERFKCPQEYIYVSQIPVEPNQKISRLRLVKRYERGDFDDIR</sequence>
<dbReference type="GO" id="GO:0031956">
    <property type="term" value="F:medium-chain fatty acid-CoA ligase activity"/>
    <property type="evidence" value="ECO:0007669"/>
    <property type="project" value="TreeGrafter"/>
</dbReference>
<dbReference type="PANTHER" id="PTHR43201:SF5">
    <property type="entry name" value="MEDIUM-CHAIN ACYL-COA LIGASE ACSF2, MITOCHONDRIAL"/>
    <property type="match status" value="1"/>
</dbReference>
<dbReference type="InterPro" id="IPR020845">
    <property type="entry name" value="AMP-binding_CS"/>
</dbReference>
<dbReference type="Gene3D" id="3.30.300.30">
    <property type="match status" value="1"/>
</dbReference>
<dbReference type="InterPro" id="IPR025110">
    <property type="entry name" value="AMP-bd_C"/>
</dbReference>
<organism evidence="5 6">
    <name type="scientific">Liquorilactobacillus sucicola DSM 21376 = JCM 15457</name>
    <dbReference type="NCBI Taxonomy" id="1423806"/>
    <lineage>
        <taxon>Bacteria</taxon>
        <taxon>Bacillati</taxon>
        <taxon>Bacillota</taxon>
        <taxon>Bacilli</taxon>
        <taxon>Lactobacillales</taxon>
        <taxon>Lactobacillaceae</taxon>
        <taxon>Liquorilactobacillus</taxon>
    </lineage>
</organism>
<dbReference type="Pfam" id="PF00501">
    <property type="entry name" value="AMP-binding"/>
    <property type="match status" value="1"/>
</dbReference>
<dbReference type="AlphaFoldDB" id="A0A0R2DYJ9"/>
<dbReference type="Proteomes" id="UP000050961">
    <property type="component" value="Unassembled WGS sequence"/>
</dbReference>
<evidence type="ECO:0000313" key="6">
    <source>
        <dbReference type="Proteomes" id="UP000050961"/>
    </source>
</evidence>
<comment type="caution">
    <text evidence="5">The sequence shown here is derived from an EMBL/GenBank/DDBJ whole genome shotgun (WGS) entry which is preliminary data.</text>
</comment>
<dbReference type="PROSITE" id="PS00455">
    <property type="entry name" value="AMP_BINDING"/>
    <property type="match status" value="1"/>
</dbReference>